<keyword evidence="3" id="KW-1185">Reference proteome</keyword>
<gene>
    <name evidence="2" type="ORF">MSAN_00436100</name>
</gene>
<evidence type="ECO:0000256" key="1">
    <source>
        <dbReference type="SAM" id="Coils"/>
    </source>
</evidence>
<proteinExistence type="predicted"/>
<dbReference type="OrthoDB" id="2840257at2759"/>
<dbReference type="Proteomes" id="UP000623467">
    <property type="component" value="Unassembled WGS sequence"/>
</dbReference>
<dbReference type="EMBL" id="JACAZH010000002">
    <property type="protein sequence ID" value="KAF7375481.1"/>
    <property type="molecule type" value="Genomic_DNA"/>
</dbReference>
<dbReference type="InterPro" id="IPR032675">
    <property type="entry name" value="LRR_dom_sf"/>
</dbReference>
<evidence type="ECO:0000313" key="2">
    <source>
        <dbReference type="EMBL" id="KAF7375481.1"/>
    </source>
</evidence>
<dbReference type="Gene3D" id="3.80.10.10">
    <property type="entry name" value="Ribonuclease Inhibitor"/>
    <property type="match status" value="1"/>
</dbReference>
<organism evidence="2 3">
    <name type="scientific">Mycena sanguinolenta</name>
    <dbReference type="NCBI Taxonomy" id="230812"/>
    <lineage>
        <taxon>Eukaryota</taxon>
        <taxon>Fungi</taxon>
        <taxon>Dikarya</taxon>
        <taxon>Basidiomycota</taxon>
        <taxon>Agaricomycotina</taxon>
        <taxon>Agaricomycetes</taxon>
        <taxon>Agaricomycetidae</taxon>
        <taxon>Agaricales</taxon>
        <taxon>Marasmiineae</taxon>
        <taxon>Mycenaceae</taxon>
        <taxon>Mycena</taxon>
    </lineage>
</organism>
<name>A0A8H6ZEN6_9AGAR</name>
<dbReference type="AlphaFoldDB" id="A0A8H6ZEN6"/>
<sequence length="429" mass="48563">MSVEELRARIVTLDSEIERQKNLLEKLENDRILTLRQLNAALDPVARLPLEISSEIFLQSLTWGAQHAPTLLLKICSAWADIALTTPALWTSVHIHFPCDDDVAKVLPIWFERTRGRPLSISISTCGFSYNWNHRVFDVLWRHGGQLKHFEIVLLMGNDELGTYHPVDLFAKTTPLSLPLLETVTIRCQLPKRGYLEHWILDLLRRAPNIVEVVLDNVTALEDSGAQMLVVPTLRRLMFGDTTETDDEILRALALPALEALSLPMRYISGDNLMAFIERSAAPLQDLALGWEYNILQSAQLHDCLRLIPTLTRFKMWHPSSEVIAELFTALADSPSLLPNLHNLTIHILDMDHSPAEISYVSWRTLVRALSTRRVEHLYIVSVEVSPPTDVLASLRELIAHGASIHVGIEEANFLVEWLSNENQDQRGC</sequence>
<comment type="caution">
    <text evidence="2">The sequence shown here is derived from an EMBL/GenBank/DDBJ whole genome shotgun (WGS) entry which is preliminary data.</text>
</comment>
<keyword evidence="1" id="KW-0175">Coiled coil</keyword>
<feature type="coiled-coil region" evidence="1">
    <location>
        <begin position="3"/>
        <end position="37"/>
    </location>
</feature>
<reference evidence="2" key="1">
    <citation type="submission" date="2020-05" db="EMBL/GenBank/DDBJ databases">
        <title>Mycena genomes resolve the evolution of fungal bioluminescence.</title>
        <authorList>
            <person name="Tsai I.J."/>
        </authorList>
    </citation>
    <scope>NUCLEOTIDE SEQUENCE</scope>
    <source>
        <strain evidence="2">160909Yilan</strain>
    </source>
</reference>
<evidence type="ECO:0000313" key="3">
    <source>
        <dbReference type="Proteomes" id="UP000623467"/>
    </source>
</evidence>
<protein>
    <submittedName>
        <fullName evidence="2">F-box domain-containing protein</fullName>
    </submittedName>
</protein>
<accession>A0A8H6ZEN6</accession>